<protein>
    <submittedName>
        <fullName evidence="1">Uncharacterized protein</fullName>
    </submittedName>
</protein>
<dbReference type="AlphaFoldDB" id="A0A3A8QUG2"/>
<name>A0A3A8QUG2_9BACT</name>
<gene>
    <name evidence="1" type="ORF">D7W81_07715</name>
</gene>
<reference evidence="2" key="1">
    <citation type="submission" date="2018-09" db="EMBL/GenBank/DDBJ databases">
        <authorList>
            <person name="Livingstone P.G."/>
            <person name="Whitworth D.E."/>
        </authorList>
    </citation>
    <scope>NUCLEOTIDE SEQUENCE [LARGE SCALE GENOMIC DNA]</scope>
    <source>
        <strain evidence="2">AB050A</strain>
    </source>
</reference>
<comment type="caution">
    <text evidence="1">The sequence shown here is derived from an EMBL/GenBank/DDBJ whole genome shotgun (WGS) entry which is preliminary data.</text>
</comment>
<evidence type="ECO:0000313" key="1">
    <source>
        <dbReference type="EMBL" id="RKH71398.1"/>
    </source>
</evidence>
<dbReference type="EMBL" id="RAWK01000034">
    <property type="protein sequence ID" value="RKH71398.1"/>
    <property type="molecule type" value="Genomic_DNA"/>
</dbReference>
<sequence>MPEAWSRAGDGRYGVGTCDHLARVRHGWICPPGRTRCRPRDAAEPVGRHPPFVASAGGKTLEVTGHIDVGGRPDGLAFAVRRGAQ</sequence>
<dbReference type="Proteomes" id="UP000267003">
    <property type="component" value="Unassembled WGS sequence"/>
</dbReference>
<keyword evidence="2" id="KW-1185">Reference proteome</keyword>
<accession>A0A3A8QUG2</accession>
<proteinExistence type="predicted"/>
<organism evidence="1 2">
    <name type="scientific">Corallococcus aberystwythensis</name>
    <dbReference type="NCBI Taxonomy" id="2316722"/>
    <lineage>
        <taxon>Bacteria</taxon>
        <taxon>Pseudomonadati</taxon>
        <taxon>Myxococcota</taxon>
        <taxon>Myxococcia</taxon>
        <taxon>Myxococcales</taxon>
        <taxon>Cystobacterineae</taxon>
        <taxon>Myxococcaceae</taxon>
        <taxon>Corallococcus</taxon>
    </lineage>
</organism>
<evidence type="ECO:0000313" key="2">
    <source>
        <dbReference type="Proteomes" id="UP000267003"/>
    </source>
</evidence>